<feature type="region of interest" description="Disordered" evidence="1">
    <location>
        <begin position="1"/>
        <end position="34"/>
    </location>
</feature>
<dbReference type="EMBL" id="JARKIF010000068">
    <property type="protein sequence ID" value="KAJ7605729.1"/>
    <property type="molecule type" value="Genomic_DNA"/>
</dbReference>
<keyword evidence="3" id="KW-1185">Reference proteome</keyword>
<comment type="caution">
    <text evidence="2">The sequence shown here is derived from an EMBL/GenBank/DDBJ whole genome shotgun (WGS) entry which is preliminary data.</text>
</comment>
<name>A0AAD7F8R2_9AGAR</name>
<accession>A0AAD7F8R2</accession>
<dbReference type="Proteomes" id="UP001221142">
    <property type="component" value="Unassembled WGS sequence"/>
</dbReference>
<evidence type="ECO:0000313" key="3">
    <source>
        <dbReference type="Proteomes" id="UP001221142"/>
    </source>
</evidence>
<feature type="compositionally biased region" description="Low complexity" evidence="1">
    <location>
        <begin position="139"/>
        <end position="151"/>
    </location>
</feature>
<organism evidence="2 3">
    <name type="scientific">Roridomyces roridus</name>
    <dbReference type="NCBI Taxonomy" id="1738132"/>
    <lineage>
        <taxon>Eukaryota</taxon>
        <taxon>Fungi</taxon>
        <taxon>Dikarya</taxon>
        <taxon>Basidiomycota</taxon>
        <taxon>Agaricomycotina</taxon>
        <taxon>Agaricomycetes</taxon>
        <taxon>Agaricomycetidae</taxon>
        <taxon>Agaricales</taxon>
        <taxon>Marasmiineae</taxon>
        <taxon>Mycenaceae</taxon>
        <taxon>Roridomyces</taxon>
    </lineage>
</organism>
<evidence type="ECO:0000256" key="1">
    <source>
        <dbReference type="SAM" id="MobiDB-lite"/>
    </source>
</evidence>
<protein>
    <submittedName>
        <fullName evidence="2">Uncharacterized protein</fullName>
    </submittedName>
</protein>
<gene>
    <name evidence="2" type="ORF">FB45DRAFT_879178</name>
</gene>
<evidence type="ECO:0000313" key="2">
    <source>
        <dbReference type="EMBL" id="KAJ7605729.1"/>
    </source>
</evidence>
<dbReference type="AlphaFoldDB" id="A0AAD7F8R2"/>
<sequence length="411" mass="44830">MKEAGRKASGCSVVEHRGTGSAGIGTGTGNPRGRRVYPQRVRVRVAELGTRDPRHQTAIMSATNPRVTGIQLGYPYPYPRRVNPSTRAGYPSFKYAFFLLGKKWSKKTRRQECTPEYVRAGLGSFFKTEEARQGTTAQGRSSGINSGNNNGAVKRNGDRKKLRDWHDSRIEQFVWLDTVREQSRKFVADGSRGRFGGSAAFCVLQAVEDEAAQGGDNPTVMVAEAVGGGFESASNPTRSLSVVNGEGEGETRLDLEVGTVDLEPTLSPTDDIAHCRVTDIADRGCVAATYVELEYVIHFLAVADLPGFPPLPRSACMVRKTWLYHPPTSRLLTHTCNTNYPTFVSLRPTPAVIDTLQRLPCDSLMLGSALLLLLRCSIQYTVSILIGVNVDVISGQLLGALLGGTRPLFRR</sequence>
<proteinExistence type="predicted"/>
<feature type="compositionally biased region" description="Gly residues" evidence="1">
    <location>
        <begin position="20"/>
        <end position="30"/>
    </location>
</feature>
<feature type="region of interest" description="Disordered" evidence="1">
    <location>
        <begin position="129"/>
        <end position="161"/>
    </location>
</feature>
<reference evidence="2" key="1">
    <citation type="submission" date="2023-03" db="EMBL/GenBank/DDBJ databases">
        <title>Massive genome expansion in bonnet fungi (Mycena s.s.) driven by repeated elements and novel gene families across ecological guilds.</title>
        <authorList>
            <consortium name="Lawrence Berkeley National Laboratory"/>
            <person name="Harder C.B."/>
            <person name="Miyauchi S."/>
            <person name="Viragh M."/>
            <person name="Kuo A."/>
            <person name="Thoen E."/>
            <person name="Andreopoulos B."/>
            <person name="Lu D."/>
            <person name="Skrede I."/>
            <person name="Drula E."/>
            <person name="Henrissat B."/>
            <person name="Morin E."/>
            <person name="Kohler A."/>
            <person name="Barry K."/>
            <person name="LaButti K."/>
            <person name="Morin E."/>
            <person name="Salamov A."/>
            <person name="Lipzen A."/>
            <person name="Mereny Z."/>
            <person name="Hegedus B."/>
            <person name="Baldrian P."/>
            <person name="Stursova M."/>
            <person name="Weitz H."/>
            <person name="Taylor A."/>
            <person name="Grigoriev I.V."/>
            <person name="Nagy L.G."/>
            <person name="Martin F."/>
            <person name="Kauserud H."/>
        </authorList>
    </citation>
    <scope>NUCLEOTIDE SEQUENCE</scope>
    <source>
        <strain evidence="2">9284</strain>
    </source>
</reference>